<gene>
    <name evidence="3" type="ORF">ACFSC3_04015</name>
</gene>
<comment type="caution">
    <text evidence="3">The sequence shown here is derived from an EMBL/GenBank/DDBJ whole genome shotgun (WGS) entry which is preliminary data.</text>
</comment>
<dbReference type="Pfam" id="PF07589">
    <property type="entry name" value="PEP-CTERM"/>
    <property type="match status" value="1"/>
</dbReference>
<sequence>MKKAMLSAAIAFSAMVAVQPALAATTVQTCGSGAAGSCSITFNGTNGVYSNLAVTNSPFTDTYLFDLGTGTLSLDLTTTYANARQDIDFSLVRVGTTGSMVNVPFVLGTDETYRISNLAVTAGQYMLTLTGARDSGNANSAFNASYTGNINFAAGSAVPEPATWAMMLLGFGLVGATMRRRAATARVTFA</sequence>
<dbReference type="RefSeq" id="WP_380938987.1">
    <property type="nucleotide sequence ID" value="NZ_JBHUFC010000002.1"/>
</dbReference>
<dbReference type="EMBL" id="JBHUFC010000002">
    <property type="protein sequence ID" value="MFD1786733.1"/>
    <property type="molecule type" value="Genomic_DNA"/>
</dbReference>
<evidence type="ECO:0000259" key="2">
    <source>
        <dbReference type="Pfam" id="PF07589"/>
    </source>
</evidence>
<evidence type="ECO:0000313" key="3">
    <source>
        <dbReference type="EMBL" id="MFD1786733.1"/>
    </source>
</evidence>
<feature type="domain" description="Ice-binding protein C-terminal" evidence="2">
    <location>
        <begin position="157"/>
        <end position="181"/>
    </location>
</feature>
<protein>
    <submittedName>
        <fullName evidence="3">FxDxF family PEP-CTERM protein</fullName>
    </submittedName>
</protein>
<keyword evidence="1" id="KW-0732">Signal</keyword>
<feature type="chain" id="PRO_5046793886" evidence="1">
    <location>
        <begin position="24"/>
        <end position="190"/>
    </location>
</feature>
<name>A0ABW4NA00_9SPHN</name>
<evidence type="ECO:0000256" key="1">
    <source>
        <dbReference type="SAM" id="SignalP"/>
    </source>
</evidence>
<reference evidence="4" key="1">
    <citation type="journal article" date="2019" name="Int. J. Syst. Evol. Microbiol.">
        <title>The Global Catalogue of Microorganisms (GCM) 10K type strain sequencing project: providing services to taxonomists for standard genome sequencing and annotation.</title>
        <authorList>
            <consortium name="The Broad Institute Genomics Platform"/>
            <consortium name="The Broad Institute Genome Sequencing Center for Infectious Disease"/>
            <person name="Wu L."/>
            <person name="Ma J."/>
        </authorList>
    </citation>
    <scope>NUCLEOTIDE SEQUENCE [LARGE SCALE GENOMIC DNA]</scope>
    <source>
        <strain evidence="4">Q85</strain>
    </source>
</reference>
<evidence type="ECO:0000313" key="4">
    <source>
        <dbReference type="Proteomes" id="UP001597283"/>
    </source>
</evidence>
<dbReference type="NCBIfam" id="NF038126">
    <property type="entry name" value="PEP_CTERM_FxDxF"/>
    <property type="match status" value="1"/>
</dbReference>
<accession>A0ABW4NA00</accession>
<proteinExistence type="predicted"/>
<organism evidence="3 4">
    <name type="scientific">Sphingomonas floccifaciens</name>
    <dbReference type="NCBI Taxonomy" id="1844115"/>
    <lineage>
        <taxon>Bacteria</taxon>
        <taxon>Pseudomonadati</taxon>
        <taxon>Pseudomonadota</taxon>
        <taxon>Alphaproteobacteria</taxon>
        <taxon>Sphingomonadales</taxon>
        <taxon>Sphingomonadaceae</taxon>
        <taxon>Sphingomonas</taxon>
    </lineage>
</organism>
<dbReference type="InterPro" id="IPR013424">
    <property type="entry name" value="Ice-binding_C"/>
</dbReference>
<dbReference type="NCBIfam" id="TIGR02595">
    <property type="entry name" value="PEP_CTERM"/>
    <property type="match status" value="1"/>
</dbReference>
<keyword evidence="4" id="KW-1185">Reference proteome</keyword>
<feature type="signal peptide" evidence="1">
    <location>
        <begin position="1"/>
        <end position="23"/>
    </location>
</feature>
<dbReference type="NCBIfam" id="NF035944">
    <property type="entry name" value="PEPxxWA-CTERM"/>
    <property type="match status" value="1"/>
</dbReference>
<dbReference type="Proteomes" id="UP001597283">
    <property type="component" value="Unassembled WGS sequence"/>
</dbReference>